<keyword evidence="1" id="KW-0472">Membrane</keyword>
<dbReference type="PANTHER" id="PTHR42867">
    <property type="entry name" value="MEMBRANE PROTEIN-RELATED"/>
    <property type="match status" value="1"/>
</dbReference>
<dbReference type="EMBL" id="LGCK01000002">
    <property type="protein sequence ID" value="KPL74696.1"/>
    <property type="molecule type" value="Genomic_DNA"/>
</dbReference>
<proteinExistence type="predicted"/>
<sequence>MSEKLPSYGGQALIEGVLMRGSKGLAAAMRKPDGQIVIETQQLTGIYTNPLFKLPFIRGIISLWDSLGIGMHFLTVSANMQTGEDEKLEGPALYLTLALSLSLGVGLFFLLPAAIGHLTIYFLNFSTWWSNVVEGIVRLILAIGYIWAIGKMPDIARVFSYHGAEHKTINAFEDGAELTPEIVSRYSVEHPRCGTAFLLTLIVLSILVFSFLGPLGGIWRYIARLLLIIPLASLSYELIRWSSNHRNNSLVNLIVKPNLALQHLTTNEPTLDMLEVSIAAFKSMIEEEHKVQEVPLELAHESS</sequence>
<dbReference type="STRING" id="229920.ADM99_00975"/>
<feature type="transmembrane region" description="Helical" evidence="1">
    <location>
        <begin position="56"/>
        <end position="80"/>
    </location>
</feature>
<keyword evidence="1" id="KW-1133">Transmembrane helix</keyword>
<keyword evidence="3" id="KW-1185">Reference proteome</keyword>
<keyword evidence="1" id="KW-0812">Transmembrane</keyword>
<dbReference type="OrthoDB" id="9784805at2"/>
<dbReference type="Proteomes" id="UP000050430">
    <property type="component" value="Unassembled WGS sequence"/>
</dbReference>
<name>A0A0P6WWQ4_9CHLR</name>
<dbReference type="AlphaFoldDB" id="A0A0P6WWQ4"/>
<dbReference type="PATRIC" id="fig|229920.5.peg.3010"/>
<feature type="transmembrane region" description="Helical" evidence="1">
    <location>
        <begin position="193"/>
        <end position="212"/>
    </location>
</feature>
<dbReference type="InterPro" id="IPR010787">
    <property type="entry name" value="DUF1385"/>
</dbReference>
<evidence type="ECO:0000313" key="2">
    <source>
        <dbReference type="EMBL" id="KPL74696.1"/>
    </source>
</evidence>
<evidence type="ECO:0000313" key="3">
    <source>
        <dbReference type="Proteomes" id="UP000050430"/>
    </source>
</evidence>
<dbReference type="RefSeq" id="WP_062423304.1">
    <property type="nucleotide sequence ID" value="NZ_BBYA01000014.1"/>
</dbReference>
<evidence type="ECO:0000256" key="1">
    <source>
        <dbReference type="SAM" id="Phobius"/>
    </source>
</evidence>
<feature type="transmembrane region" description="Helical" evidence="1">
    <location>
        <begin position="92"/>
        <end position="122"/>
    </location>
</feature>
<protein>
    <recommendedName>
        <fullName evidence="4">Metal-dependent enzyme</fullName>
    </recommendedName>
</protein>
<organism evidence="2 3">
    <name type="scientific">Leptolinea tardivitalis</name>
    <dbReference type="NCBI Taxonomy" id="229920"/>
    <lineage>
        <taxon>Bacteria</taxon>
        <taxon>Bacillati</taxon>
        <taxon>Chloroflexota</taxon>
        <taxon>Anaerolineae</taxon>
        <taxon>Anaerolineales</taxon>
        <taxon>Anaerolineaceae</taxon>
        <taxon>Leptolinea</taxon>
    </lineage>
</organism>
<accession>A0A0P6WWQ4</accession>
<dbReference type="Pfam" id="PF07136">
    <property type="entry name" value="DUF1385"/>
    <property type="match status" value="1"/>
</dbReference>
<evidence type="ECO:0008006" key="4">
    <source>
        <dbReference type="Google" id="ProtNLM"/>
    </source>
</evidence>
<dbReference type="PANTHER" id="PTHR42867:SF1">
    <property type="entry name" value="MEMBRANE PROTEIN-RELATED"/>
    <property type="match status" value="1"/>
</dbReference>
<comment type="caution">
    <text evidence="2">The sequence shown here is derived from an EMBL/GenBank/DDBJ whole genome shotgun (WGS) entry which is preliminary data.</text>
</comment>
<reference evidence="2 3" key="1">
    <citation type="submission" date="2015-07" db="EMBL/GenBank/DDBJ databases">
        <title>Genome sequence of Leptolinea tardivitalis DSM 16556.</title>
        <authorList>
            <person name="Hemp J."/>
            <person name="Ward L.M."/>
            <person name="Pace L.A."/>
            <person name="Fischer W.W."/>
        </authorList>
    </citation>
    <scope>NUCLEOTIDE SEQUENCE [LARGE SCALE GENOMIC DNA]</scope>
    <source>
        <strain evidence="2 3">YMTK-2</strain>
    </source>
</reference>
<feature type="transmembrane region" description="Helical" evidence="1">
    <location>
        <begin position="128"/>
        <end position="148"/>
    </location>
</feature>
<gene>
    <name evidence="2" type="ORF">ADM99_00975</name>
</gene>